<evidence type="ECO:0000256" key="8">
    <source>
        <dbReference type="ARBA" id="ARBA00022989"/>
    </source>
</evidence>
<dbReference type="Proteomes" id="UP000316649">
    <property type="component" value="Unassembled WGS sequence"/>
</dbReference>
<comment type="similarity">
    <text evidence="2">Belongs to the YajC family.</text>
</comment>
<evidence type="ECO:0000256" key="1">
    <source>
        <dbReference type="ARBA" id="ARBA00004162"/>
    </source>
</evidence>
<dbReference type="GO" id="GO:0005886">
    <property type="term" value="C:plasma membrane"/>
    <property type="evidence" value="ECO:0007669"/>
    <property type="project" value="UniProtKB-SubCell"/>
</dbReference>
<evidence type="ECO:0000313" key="13">
    <source>
        <dbReference type="Proteomes" id="UP000316649"/>
    </source>
</evidence>
<keyword evidence="6 11" id="KW-0812">Transmembrane</keyword>
<dbReference type="Pfam" id="PF02699">
    <property type="entry name" value="YajC"/>
    <property type="match status" value="1"/>
</dbReference>
<evidence type="ECO:0000256" key="6">
    <source>
        <dbReference type="ARBA" id="ARBA00022692"/>
    </source>
</evidence>
<keyword evidence="4" id="KW-0813">Transport</keyword>
<dbReference type="PANTHER" id="PTHR33909:SF1">
    <property type="entry name" value="SEC TRANSLOCON ACCESSORY COMPLEX SUBUNIT YAJC"/>
    <property type="match status" value="1"/>
</dbReference>
<dbReference type="OrthoDB" id="9811406at2"/>
<protein>
    <recommendedName>
        <fullName evidence="3">Sec translocon accessory complex subunit YajC</fullName>
    </recommendedName>
</protein>
<gene>
    <name evidence="12" type="primary">yajC</name>
    <name evidence="12" type="ORF">FHP88_18630</name>
</gene>
<comment type="subcellular location">
    <subcellularLocation>
        <location evidence="1">Cell membrane</location>
        <topology evidence="1">Single-pass membrane protein</topology>
    </subcellularLocation>
</comment>
<evidence type="ECO:0000256" key="2">
    <source>
        <dbReference type="ARBA" id="ARBA00006742"/>
    </source>
</evidence>
<dbReference type="InterPro" id="IPR003849">
    <property type="entry name" value="Preprotein_translocase_YajC"/>
</dbReference>
<evidence type="ECO:0000256" key="5">
    <source>
        <dbReference type="ARBA" id="ARBA00022475"/>
    </source>
</evidence>
<keyword evidence="10 11" id="KW-0472">Membrane</keyword>
<evidence type="ECO:0000313" key="12">
    <source>
        <dbReference type="EMBL" id="TVO68586.1"/>
    </source>
</evidence>
<dbReference type="RefSeq" id="WP_144360659.1">
    <property type="nucleotide sequence ID" value="NZ_VMNH01000034.1"/>
</dbReference>
<keyword evidence="8 11" id="KW-1133">Transmembrane helix</keyword>
<evidence type="ECO:0000256" key="3">
    <source>
        <dbReference type="ARBA" id="ARBA00014962"/>
    </source>
</evidence>
<evidence type="ECO:0000256" key="10">
    <source>
        <dbReference type="ARBA" id="ARBA00023136"/>
    </source>
</evidence>
<dbReference type="PRINTS" id="PR01853">
    <property type="entry name" value="YAJCTRNLCASE"/>
</dbReference>
<evidence type="ECO:0000256" key="9">
    <source>
        <dbReference type="ARBA" id="ARBA00023010"/>
    </source>
</evidence>
<dbReference type="AlphaFoldDB" id="A0A557RTU3"/>
<keyword evidence="7" id="KW-0653">Protein transport</keyword>
<accession>A0A557RTU3</accession>
<sequence>MSFFISDAMAQAAGGGSGAPGLEGLILPIGLIIMLYFLMIRPQMKRQKEHRKLVETLAKGDEVQTEGGLMGKISDLGENFAKVEIAEGVEVKIRRQAISAIMPKGTLKEL</sequence>
<organism evidence="12 13">
    <name type="scientific">Sedimenticola selenatireducens</name>
    <dbReference type="NCBI Taxonomy" id="191960"/>
    <lineage>
        <taxon>Bacteria</taxon>
        <taxon>Pseudomonadati</taxon>
        <taxon>Pseudomonadota</taxon>
        <taxon>Gammaproteobacteria</taxon>
        <taxon>Chromatiales</taxon>
        <taxon>Sedimenticolaceae</taxon>
        <taxon>Sedimenticola</taxon>
    </lineage>
</organism>
<evidence type="ECO:0000256" key="11">
    <source>
        <dbReference type="SAM" id="Phobius"/>
    </source>
</evidence>
<proteinExistence type="inferred from homology"/>
<reference evidence="12 13" key="1">
    <citation type="submission" date="2019-07" db="EMBL/GenBank/DDBJ databases">
        <title>The pathways for chlorine oxyanion respiration interact through the shared metabolite chlorate.</title>
        <authorList>
            <person name="Barnum T.P."/>
            <person name="Cheng Y."/>
            <person name="Hill K.A."/>
            <person name="Lucas L.N."/>
            <person name="Carlson H.K."/>
            <person name="Coates J.D."/>
        </authorList>
    </citation>
    <scope>NUCLEOTIDE SEQUENCE [LARGE SCALE GENOMIC DNA]</scope>
    <source>
        <strain evidence="12 13">BK-1</strain>
    </source>
</reference>
<dbReference type="PANTHER" id="PTHR33909">
    <property type="entry name" value="SEC TRANSLOCON ACCESSORY COMPLEX SUBUNIT YAJC"/>
    <property type="match status" value="1"/>
</dbReference>
<evidence type="ECO:0000256" key="4">
    <source>
        <dbReference type="ARBA" id="ARBA00022448"/>
    </source>
</evidence>
<dbReference type="GO" id="GO:0015031">
    <property type="term" value="P:protein transport"/>
    <property type="evidence" value="ECO:0007669"/>
    <property type="project" value="UniProtKB-KW"/>
</dbReference>
<feature type="transmembrane region" description="Helical" evidence="11">
    <location>
        <begin position="25"/>
        <end position="42"/>
    </location>
</feature>
<keyword evidence="13" id="KW-1185">Reference proteome</keyword>
<comment type="caution">
    <text evidence="12">The sequence shown here is derived from an EMBL/GenBank/DDBJ whole genome shotgun (WGS) entry which is preliminary data.</text>
</comment>
<dbReference type="SMART" id="SM01323">
    <property type="entry name" value="YajC"/>
    <property type="match status" value="1"/>
</dbReference>
<dbReference type="NCBIfam" id="TIGR00739">
    <property type="entry name" value="yajC"/>
    <property type="match status" value="1"/>
</dbReference>
<evidence type="ECO:0000256" key="7">
    <source>
        <dbReference type="ARBA" id="ARBA00022927"/>
    </source>
</evidence>
<keyword evidence="5" id="KW-1003">Cell membrane</keyword>
<keyword evidence="9" id="KW-0811">Translocation</keyword>
<name>A0A557RTU3_9GAMM</name>
<dbReference type="EMBL" id="VMNH01000034">
    <property type="protein sequence ID" value="TVO68586.1"/>
    <property type="molecule type" value="Genomic_DNA"/>
</dbReference>